<evidence type="ECO:0000313" key="1">
    <source>
        <dbReference type="EMBL" id="GMH05730.1"/>
    </source>
</evidence>
<reference evidence="1" key="1">
    <citation type="submission" date="2023-05" db="EMBL/GenBank/DDBJ databases">
        <title>Nepenthes gracilis genome sequencing.</title>
        <authorList>
            <person name="Fukushima K."/>
        </authorList>
    </citation>
    <scope>NUCLEOTIDE SEQUENCE</scope>
    <source>
        <strain evidence="1">SING2019-196</strain>
    </source>
</reference>
<gene>
    <name evidence="1" type="ORF">Nepgr_007570</name>
</gene>
<keyword evidence="2" id="KW-1185">Reference proteome</keyword>
<dbReference type="AlphaFoldDB" id="A0AAD3XIJ8"/>
<name>A0AAD3XIJ8_NEPGR</name>
<protein>
    <submittedName>
        <fullName evidence="1">Uncharacterized protein</fullName>
    </submittedName>
</protein>
<dbReference type="Proteomes" id="UP001279734">
    <property type="component" value="Unassembled WGS sequence"/>
</dbReference>
<dbReference type="EMBL" id="BSYO01000006">
    <property type="protein sequence ID" value="GMH05730.1"/>
    <property type="molecule type" value="Genomic_DNA"/>
</dbReference>
<comment type="caution">
    <text evidence="1">The sequence shown here is derived from an EMBL/GenBank/DDBJ whole genome shotgun (WGS) entry which is preliminary data.</text>
</comment>
<accession>A0AAD3XIJ8</accession>
<sequence length="74" mass="7887">MNVCSFEVVYMLTNWRAKSSDFAFDNLSLSGNKTALTLCKDRRSMPHAAAICSMSCSGVAASRSSGSSLVEEAS</sequence>
<evidence type="ECO:0000313" key="2">
    <source>
        <dbReference type="Proteomes" id="UP001279734"/>
    </source>
</evidence>
<organism evidence="1 2">
    <name type="scientific">Nepenthes gracilis</name>
    <name type="common">Slender pitcher plant</name>
    <dbReference type="NCBI Taxonomy" id="150966"/>
    <lineage>
        <taxon>Eukaryota</taxon>
        <taxon>Viridiplantae</taxon>
        <taxon>Streptophyta</taxon>
        <taxon>Embryophyta</taxon>
        <taxon>Tracheophyta</taxon>
        <taxon>Spermatophyta</taxon>
        <taxon>Magnoliopsida</taxon>
        <taxon>eudicotyledons</taxon>
        <taxon>Gunneridae</taxon>
        <taxon>Pentapetalae</taxon>
        <taxon>Caryophyllales</taxon>
        <taxon>Nepenthaceae</taxon>
        <taxon>Nepenthes</taxon>
    </lineage>
</organism>
<proteinExistence type="predicted"/>